<feature type="compositionally biased region" description="Low complexity" evidence="1">
    <location>
        <begin position="243"/>
        <end position="256"/>
    </location>
</feature>
<dbReference type="PROSITE" id="PS51707">
    <property type="entry name" value="CYTH"/>
    <property type="match status" value="1"/>
</dbReference>
<gene>
    <name evidence="4" type="ORF">TPA0910_27680</name>
</gene>
<dbReference type="Gene3D" id="1.40.20.10">
    <property type="entry name" value="CHAD domain"/>
    <property type="match status" value="1"/>
</dbReference>
<dbReference type="Proteomes" id="UP001054854">
    <property type="component" value="Unassembled WGS sequence"/>
</dbReference>
<dbReference type="InterPro" id="IPR023577">
    <property type="entry name" value="CYTH_domain"/>
</dbReference>
<feature type="region of interest" description="Disordered" evidence="1">
    <location>
        <begin position="180"/>
        <end position="275"/>
    </location>
</feature>
<dbReference type="InterPro" id="IPR038186">
    <property type="entry name" value="CHAD_dom_sf"/>
</dbReference>
<evidence type="ECO:0000259" key="3">
    <source>
        <dbReference type="PROSITE" id="PS51708"/>
    </source>
</evidence>
<organism evidence="4 5">
    <name type="scientific">Streptomyces hygroscopicus</name>
    <dbReference type="NCBI Taxonomy" id="1912"/>
    <lineage>
        <taxon>Bacteria</taxon>
        <taxon>Bacillati</taxon>
        <taxon>Actinomycetota</taxon>
        <taxon>Actinomycetes</taxon>
        <taxon>Kitasatosporales</taxon>
        <taxon>Streptomycetaceae</taxon>
        <taxon>Streptomyces</taxon>
        <taxon>Streptomyces violaceusniger group</taxon>
    </lineage>
</organism>
<feature type="compositionally biased region" description="Basic residues" evidence="1">
    <location>
        <begin position="260"/>
        <end position="274"/>
    </location>
</feature>
<sequence length="568" mass="60586">MVDVTREIERKYEATDGGGLPDLAGVAGVAGALDQGVVTLDATYYDTPGRRLAADGITLRRRTGGDEGWHLKLPVGPDARDEIRAPLSDALPAGLAGLVRSRTRGAELSPLVHLLSERTVRRLVDADGALLAVLSADRVTARRLAPEPGEPVRWTEVEVELAPGGDPALLDALEPRLTDAGLRRSATPSKLARALAETDPDRRGEGATGAEQATGAGKPTETEKPAKPAKAGKAAKAEKAGKAAKNGKSAKAGKAAKAGRDKRGKQDKRVKPKKATAGDIVLDYARRQAAEIVALDPAVRLETPDSVHRMRVATRRLRSAFRSYRDVLDRAVTDPVGDELKWLAAELGVDRDHEVLTARLGERLGEVPVELRLGPVAARLRIWSQARRGGSRERVLGVLDGERYLALLNALDALVAGPPLRPAAARPWAEVIPRAVLRDYDRLSGRVEAALATPAGPGRDALLHEARKDAKRARYAAEVARPAVGEPAKAFAGLMARVQDLLGDHQDSVVARKALRELAVQAHGAGESAFTFGLLLGREEARAAARERELPGLWAEVSREEHRAALGA</sequence>
<protein>
    <recommendedName>
        <fullName evidence="6">Metal-binding protein</fullName>
    </recommendedName>
</protein>
<proteinExistence type="predicted"/>
<evidence type="ECO:0000313" key="4">
    <source>
        <dbReference type="EMBL" id="GHJ28335.1"/>
    </source>
</evidence>
<feature type="domain" description="CYTH" evidence="2">
    <location>
        <begin position="5"/>
        <end position="201"/>
    </location>
</feature>
<evidence type="ECO:0008006" key="6">
    <source>
        <dbReference type="Google" id="ProtNLM"/>
    </source>
</evidence>
<reference evidence="4" key="1">
    <citation type="submission" date="2024-05" db="EMBL/GenBank/DDBJ databases">
        <title>Whole genome shotgun sequence of Streptomyces hygroscopicus NBRC 113678.</title>
        <authorList>
            <person name="Komaki H."/>
            <person name="Tamura T."/>
        </authorList>
    </citation>
    <scope>NUCLEOTIDE SEQUENCE</scope>
    <source>
        <strain evidence="4">N11-34</strain>
    </source>
</reference>
<dbReference type="CDD" id="cd07374">
    <property type="entry name" value="CYTH-like_Pase"/>
    <property type="match status" value="1"/>
</dbReference>
<dbReference type="PANTHER" id="PTHR39339">
    <property type="entry name" value="SLR1444 PROTEIN"/>
    <property type="match status" value="1"/>
</dbReference>
<dbReference type="Gene3D" id="2.40.320.10">
    <property type="entry name" value="Hypothetical Protein Pfu-838710-001"/>
    <property type="match status" value="1"/>
</dbReference>
<comment type="caution">
    <text evidence="4">The sequence shown here is derived from an EMBL/GenBank/DDBJ whole genome shotgun (WGS) entry which is preliminary data.</text>
</comment>
<dbReference type="Pfam" id="PF01928">
    <property type="entry name" value="CYTH"/>
    <property type="match status" value="1"/>
</dbReference>
<dbReference type="PROSITE" id="PS51708">
    <property type="entry name" value="CHAD"/>
    <property type="match status" value="1"/>
</dbReference>
<dbReference type="EMBL" id="BNEK01000003">
    <property type="protein sequence ID" value="GHJ28335.1"/>
    <property type="molecule type" value="Genomic_DNA"/>
</dbReference>
<dbReference type="SMART" id="SM00880">
    <property type="entry name" value="CHAD"/>
    <property type="match status" value="1"/>
</dbReference>
<name>A0ABQ3TY98_STRHY</name>
<dbReference type="InterPro" id="IPR033469">
    <property type="entry name" value="CYTH-like_dom_sf"/>
</dbReference>
<keyword evidence="5" id="KW-1185">Reference proteome</keyword>
<feature type="domain" description="CHAD" evidence="3">
    <location>
        <begin position="274"/>
        <end position="559"/>
    </location>
</feature>
<accession>A0ABQ3TY98</accession>
<evidence type="ECO:0000259" key="2">
    <source>
        <dbReference type="PROSITE" id="PS51707"/>
    </source>
</evidence>
<dbReference type="Pfam" id="PF05235">
    <property type="entry name" value="CHAD"/>
    <property type="match status" value="1"/>
</dbReference>
<evidence type="ECO:0000313" key="5">
    <source>
        <dbReference type="Proteomes" id="UP001054854"/>
    </source>
</evidence>
<evidence type="ECO:0000256" key="1">
    <source>
        <dbReference type="SAM" id="MobiDB-lite"/>
    </source>
</evidence>
<dbReference type="SUPFAM" id="SSF55154">
    <property type="entry name" value="CYTH-like phosphatases"/>
    <property type="match status" value="1"/>
</dbReference>
<feature type="compositionally biased region" description="Low complexity" evidence="1">
    <location>
        <begin position="208"/>
        <end position="217"/>
    </location>
</feature>
<dbReference type="InterPro" id="IPR007899">
    <property type="entry name" value="CHAD_dom"/>
</dbReference>
<dbReference type="RefSeq" id="WP_236257009.1">
    <property type="nucleotide sequence ID" value="NZ_BNEK01000003.1"/>
</dbReference>
<dbReference type="PANTHER" id="PTHR39339:SF1">
    <property type="entry name" value="CHAD DOMAIN-CONTAINING PROTEIN"/>
    <property type="match status" value="1"/>
</dbReference>
<dbReference type="SMART" id="SM01118">
    <property type="entry name" value="CYTH"/>
    <property type="match status" value="1"/>
</dbReference>